<evidence type="ECO:0000256" key="12">
    <source>
        <dbReference type="SAM" id="Phobius"/>
    </source>
</evidence>
<evidence type="ECO:0000256" key="7">
    <source>
        <dbReference type="ARBA" id="ARBA00023136"/>
    </source>
</evidence>
<evidence type="ECO:0000256" key="4">
    <source>
        <dbReference type="ARBA" id="ARBA00022519"/>
    </source>
</evidence>
<evidence type="ECO:0000259" key="13">
    <source>
        <dbReference type="PROSITE" id="PS50111"/>
    </source>
</evidence>
<evidence type="ECO:0000259" key="15">
    <source>
        <dbReference type="PROSITE" id="PS50885"/>
    </source>
</evidence>
<reference evidence="16" key="1">
    <citation type="submission" date="2022-07" db="EMBL/GenBank/DDBJ databases">
        <title>Genome sequencing of Photobacterium atrarenae GJH2-4.</title>
        <authorList>
            <person name="Park S.-J."/>
        </authorList>
    </citation>
    <scope>NUCLEOTIDE SEQUENCE</scope>
    <source>
        <strain evidence="16">GJH2-4</strain>
    </source>
</reference>
<organism evidence="16 17">
    <name type="scientific">Photobacterium atrarenae</name>
    <dbReference type="NCBI Taxonomy" id="865757"/>
    <lineage>
        <taxon>Bacteria</taxon>
        <taxon>Pseudomonadati</taxon>
        <taxon>Pseudomonadota</taxon>
        <taxon>Gammaproteobacteria</taxon>
        <taxon>Vibrionales</taxon>
        <taxon>Vibrionaceae</taxon>
        <taxon>Photobacterium</taxon>
    </lineage>
</organism>
<gene>
    <name evidence="16" type="ORF">NNL38_10185</name>
</gene>
<keyword evidence="17" id="KW-1185">Reference proteome</keyword>
<keyword evidence="11" id="KW-0175">Coiled coil</keyword>
<feature type="domain" description="Methyl-accepting transducer" evidence="13">
    <location>
        <begin position="388"/>
        <end position="624"/>
    </location>
</feature>
<protein>
    <submittedName>
        <fullName evidence="16">Methyl-accepting chemotaxis protein</fullName>
    </submittedName>
</protein>
<dbReference type="Pfam" id="PF02743">
    <property type="entry name" value="dCache_1"/>
    <property type="match status" value="1"/>
</dbReference>
<evidence type="ECO:0000256" key="3">
    <source>
        <dbReference type="ARBA" id="ARBA00022500"/>
    </source>
</evidence>
<evidence type="ECO:0000256" key="8">
    <source>
        <dbReference type="ARBA" id="ARBA00023224"/>
    </source>
</evidence>
<dbReference type="Pfam" id="PF00672">
    <property type="entry name" value="HAMP"/>
    <property type="match status" value="1"/>
</dbReference>
<dbReference type="PROSITE" id="PS50885">
    <property type="entry name" value="HAMP"/>
    <property type="match status" value="1"/>
</dbReference>
<dbReference type="CDD" id="cd11386">
    <property type="entry name" value="MCP_signal"/>
    <property type="match status" value="1"/>
</dbReference>
<dbReference type="SMART" id="SM00283">
    <property type="entry name" value="MA"/>
    <property type="match status" value="1"/>
</dbReference>
<comment type="subcellular location">
    <subcellularLocation>
        <location evidence="1">Cell inner membrane</location>
        <topology evidence="1">Multi-pass membrane protein</topology>
    </subcellularLocation>
</comment>
<keyword evidence="4" id="KW-0997">Cell inner membrane</keyword>
<dbReference type="PROSITE" id="PS50111">
    <property type="entry name" value="CHEMOTAXIS_TRANSDUC_2"/>
    <property type="match status" value="1"/>
</dbReference>
<feature type="domain" description="T-SNARE coiled-coil homology" evidence="14">
    <location>
        <begin position="575"/>
        <end position="637"/>
    </location>
</feature>
<dbReference type="RefSeq" id="WP_255387934.1">
    <property type="nucleotide sequence ID" value="NZ_CP101508.1"/>
</dbReference>
<dbReference type="Pfam" id="PF00015">
    <property type="entry name" value="MCPsignal"/>
    <property type="match status" value="1"/>
</dbReference>
<evidence type="ECO:0000259" key="14">
    <source>
        <dbReference type="PROSITE" id="PS50192"/>
    </source>
</evidence>
<name>A0ABY5GCZ0_9GAMM</name>
<dbReference type="InterPro" id="IPR003660">
    <property type="entry name" value="HAMP_dom"/>
</dbReference>
<proteinExistence type="inferred from homology"/>
<evidence type="ECO:0000256" key="2">
    <source>
        <dbReference type="ARBA" id="ARBA00022475"/>
    </source>
</evidence>
<dbReference type="InterPro" id="IPR000727">
    <property type="entry name" value="T_SNARE_dom"/>
</dbReference>
<evidence type="ECO:0000256" key="6">
    <source>
        <dbReference type="ARBA" id="ARBA00022989"/>
    </source>
</evidence>
<dbReference type="Proteomes" id="UP001057998">
    <property type="component" value="Chromosome 1"/>
</dbReference>
<comment type="similarity">
    <text evidence="9">Belongs to the methyl-accepting chemotaxis (MCP) protein family.</text>
</comment>
<dbReference type="InterPro" id="IPR033479">
    <property type="entry name" value="dCache_1"/>
</dbReference>
<dbReference type="PANTHER" id="PTHR32089">
    <property type="entry name" value="METHYL-ACCEPTING CHEMOTAXIS PROTEIN MCPB"/>
    <property type="match status" value="1"/>
</dbReference>
<keyword evidence="6 12" id="KW-1133">Transmembrane helix</keyword>
<dbReference type="SMART" id="SM00304">
    <property type="entry name" value="HAMP"/>
    <property type="match status" value="1"/>
</dbReference>
<evidence type="ECO:0000256" key="11">
    <source>
        <dbReference type="SAM" id="Coils"/>
    </source>
</evidence>
<evidence type="ECO:0000313" key="17">
    <source>
        <dbReference type="Proteomes" id="UP001057998"/>
    </source>
</evidence>
<dbReference type="SUPFAM" id="SSF58104">
    <property type="entry name" value="Methyl-accepting chemotaxis protein (MCP) signaling domain"/>
    <property type="match status" value="1"/>
</dbReference>
<sequence>MNSLFTTIKQRYSAVLIGFTLLVSVLTWLGIQRWIAPSLRHVGEQNLVLAVGEISTDIRHALSAVQAQQRATTQLVPKLSSDNIDRLLPSLVDQYGNELVFGGGIWPLPNQRIPGQERASTFYHRDTGGRLIENTFWNSAEAPDYFTQPWHVAGQNAPRGACVWAAAYKDGASTQPRTNCAMGIYKNGQLYGVSTVDVTLGFFNTLVADKEQELNAEILIVERDGKILSKNRELTGDNVILTNLADHRYPLASAMQSALRQSQSRLEFTQNNEDYTLLLKDVEGTPWLVGVAQPTRLLTAQSQQMLGTLAKIQLPMVALLLIILLLALSQLTRRLDNLKQNVDSLSAGDADLRMRLPVKGSDEVDAISESMNHFIIYLQNLVNNVMQANQACSQQITAMTEVTEKTLNVLEQHVNETDMVATAVNQLSASAQDVAGHTAQSTQITNAAQKQSDITGQSAAQATGSVKNLVSNVELTSEKVTQMQENAASIESVLQVIGGIAEQTNLLALNAAIEAARAGELGRGFAVVADEVRNLAARTQESTTEVEEMLHLLKVGVDETVAAMSETKQQCLSTAEMTENVNQGITTMTASVLKVDDISLQIATAANEQSKVAENINERMDSIRTMLQQLHMHGRSSGEHATALEAANAQLQQLVGQFKV</sequence>
<dbReference type="InterPro" id="IPR004090">
    <property type="entry name" value="Chemotax_Me-accpt_rcpt"/>
</dbReference>
<feature type="coiled-coil region" evidence="11">
    <location>
        <begin position="321"/>
        <end position="348"/>
    </location>
</feature>
<accession>A0ABY5GCZ0</accession>
<dbReference type="InterPro" id="IPR004089">
    <property type="entry name" value="MCPsignal_dom"/>
</dbReference>
<dbReference type="PANTHER" id="PTHR32089:SF55">
    <property type="entry name" value="METHYL ACCEPTING SENSORY TRANSDUCER WITH CACHE_2 SMALL MOLECULE BINDING DOMAIN"/>
    <property type="match status" value="1"/>
</dbReference>
<evidence type="ECO:0000256" key="9">
    <source>
        <dbReference type="ARBA" id="ARBA00029447"/>
    </source>
</evidence>
<evidence type="ECO:0000256" key="10">
    <source>
        <dbReference type="PROSITE-ProRule" id="PRU00284"/>
    </source>
</evidence>
<feature type="transmembrane region" description="Helical" evidence="12">
    <location>
        <begin position="12"/>
        <end position="31"/>
    </location>
</feature>
<dbReference type="CDD" id="cd06225">
    <property type="entry name" value="HAMP"/>
    <property type="match status" value="1"/>
</dbReference>
<evidence type="ECO:0000313" key="16">
    <source>
        <dbReference type="EMBL" id="UTV26726.1"/>
    </source>
</evidence>
<keyword evidence="7 12" id="KW-0472">Membrane</keyword>
<dbReference type="PRINTS" id="PR00260">
    <property type="entry name" value="CHEMTRNSDUCR"/>
</dbReference>
<keyword evidence="2" id="KW-1003">Cell membrane</keyword>
<dbReference type="PROSITE" id="PS50192">
    <property type="entry name" value="T_SNARE"/>
    <property type="match status" value="1"/>
</dbReference>
<keyword evidence="3" id="KW-0145">Chemotaxis</keyword>
<dbReference type="Gene3D" id="1.10.287.950">
    <property type="entry name" value="Methyl-accepting chemotaxis protein"/>
    <property type="match status" value="1"/>
</dbReference>
<dbReference type="EMBL" id="CP101508">
    <property type="protein sequence ID" value="UTV26726.1"/>
    <property type="molecule type" value="Genomic_DNA"/>
</dbReference>
<keyword evidence="8 10" id="KW-0807">Transducer</keyword>
<evidence type="ECO:0000256" key="5">
    <source>
        <dbReference type="ARBA" id="ARBA00022692"/>
    </source>
</evidence>
<feature type="domain" description="HAMP" evidence="15">
    <location>
        <begin position="329"/>
        <end position="383"/>
    </location>
</feature>
<dbReference type="Gene3D" id="3.30.450.20">
    <property type="entry name" value="PAS domain"/>
    <property type="match status" value="1"/>
</dbReference>
<evidence type="ECO:0000256" key="1">
    <source>
        <dbReference type="ARBA" id="ARBA00004429"/>
    </source>
</evidence>
<keyword evidence="5 12" id="KW-0812">Transmembrane</keyword>